<reference evidence="2" key="1">
    <citation type="submission" date="2020-07" db="EMBL/GenBank/DDBJ databases">
        <title>Genome sequence and genetic diversity analysis of an under-domesticated orphan crop, white fonio (Digitaria exilis).</title>
        <authorList>
            <person name="Bennetzen J.L."/>
            <person name="Chen S."/>
            <person name="Ma X."/>
            <person name="Wang X."/>
            <person name="Yssel A.E.J."/>
            <person name="Chaluvadi S.R."/>
            <person name="Johnson M."/>
            <person name="Gangashetty P."/>
            <person name="Hamidou F."/>
            <person name="Sanogo M.D."/>
            <person name="Zwaenepoel A."/>
            <person name="Wallace J."/>
            <person name="Van De Peer Y."/>
            <person name="Van Deynze A."/>
        </authorList>
    </citation>
    <scope>NUCLEOTIDE SEQUENCE</scope>
    <source>
        <tissue evidence="2">Leaves</tissue>
    </source>
</reference>
<evidence type="ECO:0000256" key="1">
    <source>
        <dbReference type="SAM" id="MobiDB-lite"/>
    </source>
</evidence>
<dbReference type="EMBL" id="JACEFO010002028">
    <property type="protein sequence ID" value="KAF8688697.1"/>
    <property type="molecule type" value="Genomic_DNA"/>
</dbReference>
<organism evidence="2 3">
    <name type="scientific">Digitaria exilis</name>
    <dbReference type="NCBI Taxonomy" id="1010633"/>
    <lineage>
        <taxon>Eukaryota</taxon>
        <taxon>Viridiplantae</taxon>
        <taxon>Streptophyta</taxon>
        <taxon>Embryophyta</taxon>
        <taxon>Tracheophyta</taxon>
        <taxon>Spermatophyta</taxon>
        <taxon>Magnoliopsida</taxon>
        <taxon>Liliopsida</taxon>
        <taxon>Poales</taxon>
        <taxon>Poaceae</taxon>
        <taxon>PACMAD clade</taxon>
        <taxon>Panicoideae</taxon>
        <taxon>Panicodae</taxon>
        <taxon>Paniceae</taxon>
        <taxon>Anthephorinae</taxon>
        <taxon>Digitaria</taxon>
    </lineage>
</organism>
<gene>
    <name evidence="2" type="ORF">HU200_042247</name>
</gene>
<sequence length="175" mass="19038">MHTVVLHSPATVARLLDVLPKSDVEVNPTNEGEGACKFPDDDGPRRRPPLCEARETSRQLATSLLRPPFEDASRSMSPAPLSGELLGRALERRKAVVRELAMRDKPGATPRASRTATRLRRRRVHRHVHGAGCSALAVKLSKFAPMSASDIELHAKASARVAASQRRHGPLAHCA</sequence>
<protein>
    <submittedName>
        <fullName evidence="2">Uncharacterized protein</fullName>
    </submittedName>
</protein>
<accession>A0A835EII2</accession>
<dbReference type="AlphaFoldDB" id="A0A835EII2"/>
<name>A0A835EII2_9POAL</name>
<evidence type="ECO:0000313" key="2">
    <source>
        <dbReference type="EMBL" id="KAF8688697.1"/>
    </source>
</evidence>
<feature type="region of interest" description="Disordered" evidence="1">
    <location>
        <begin position="26"/>
        <end position="49"/>
    </location>
</feature>
<proteinExistence type="predicted"/>
<comment type="caution">
    <text evidence="2">The sequence shown here is derived from an EMBL/GenBank/DDBJ whole genome shotgun (WGS) entry which is preliminary data.</text>
</comment>
<evidence type="ECO:0000313" key="3">
    <source>
        <dbReference type="Proteomes" id="UP000636709"/>
    </source>
</evidence>
<dbReference type="Proteomes" id="UP000636709">
    <property type="component" value="Unassembled WGS sequence"/>
</dbReference>
<keyword evidence="3" id="KW-1185">Reference proteome</keyword>